<keyword evidence="1" id="KW-0732">Signal</keyword>
<proteinExistence type="predicted"/>
<organism evidence="2 3">
    <name type="scientific">Phaeoacremonium minimum (strain UCR-PA7)</name>
    <name type="common">Esca disease fungus</name>
    <name type="synonym">Togninia minima</name>
    <dbReference type="NCBI Taxonomy" id="1286976"/>
    <lineage>
        <taxon>Eukaryota</taxon>
        <taxon>Fungi</taxon>
        <taxon>Dikarya</taxon>
        <taxon>Ascomycota</taxon>
        <taxon>Pezizomycotina</taxon>
        <taxon>Sordariomycetes</taxon>
        <taxon>Sordariomycetidae</taxon>
        <taxon>Togniniales</taxon>
        <taxon>Togniniaceae</taxon>
        <taxon>Phaeoacremonium</taxon>
    </lineage>
</organism>
<feature type="chain" id="PRO_5004452861" evidence="1">
    <location>
        <begin position="19"/>
        <end position="367"/>
    </location>
</feature>
<dbReference type="OrthoDB" id="5043642at2759"/>
<sequence>MALISVVLFLAVVAIVVGWKYGIERRPHRDASPALEKAEDAKAPPVPDMTIEPLEGFDWKATEPVKIRPFKPVFHITMALQSTAPSDLIVMDYNYKERVLGRRELIAEHTSTVSGFIPMGVSAVEEAYSYLLTDYLPVRFPTMFTLSEDRKTFNNLVTEVSWPTTPPADTLEALKILGETVEDDIFLLHKTDRGHLAVAFVCCYSSGFDPSSKLGKILEEIHAPVPSYNKIGASMERFFSRLEVGKNVKRVNWSITPEATLFNTAGNHVHEEDLEWIKQDDEIDMDKARMRMELQTLSRFPKTQAIMFSFKTLLYPVKDAVAEGLGPQLADAIEGLPKGNAPGMWTYKGGIRWGKSVLNYLRAQPQP</sequence>
<evidence type="ECO:0000313" key="3">
    <source>
        <dbReference type="Proteomes" id="UP000014074"/>
    </source>
</evidence>
<dbReference type="Pfam" id="PF11927">
    <property type="entry name" value="HODM_asu-like"/>
    <property type="match status" value="1"/>
</dbReference>
<keyword evidence="3" id="KW-1185">Reference proteome</keyword>
<reference evidence="3" key="1">
    <citation type="journal article" date="2013" name="Genome Announc.">
        <title>Draft genome sequence of the ascomycete Phaeoacremonium aleophilum strain UCR-PA7, a causal agent of the esca disease complex in grapevines.</title>
        <authorList>
            <person name="Blanco-Ulate B."/>
            <person name="Rolshausen P."/>
            <person name="Cantu D."/>
        </authorList>
    </citation>
    <scope>NUCLEOTIDE SEQUENCE [LARGE SCALE GENOMIC DNA]</scope>
    <source>
        <strain evidence="3">UCR-PA7</strain>
    </source>
</reference>
<accession>R8BSH2</accession>
<evidence type="ECO:0000256" key="1">
    <source>
        <dbReference type="SAM" id="SignalP"/>
    </source>
</evidence>
<dbReference type="KEGG" id="tmn:UCRPA7_2174"/>
<dbReference type="eggNOG" id="ENOG502RZ1N">
    <property type="taxonomic scope" value="Eukaryota"/>
</dbReference>
<protein>
    <submittedName>
        <fullName evidence="2">Uncharacterized protein</fullName>
    </submittedName>
</protein>
<dbReference type="AlphaFoldDB" id="R8BSH2"/>
<name>R8BSH2_PHAM7</name>
<feature type="signal peptide" evidence="1">
    <location>
        <begin position="1"/>
        <end position="18"/>
    </location>
</feature>
<dbReference type="Proteomes" id="UP000014074">
    <property type="component" value="Unassembled WGS sequence"/>
</dbReference>
<dbReference type="EMBL" id="KB932927">
    <property type="protein sequence ID" value="EOO02286.1"/>
    <property type="molecule type" value="Genomic_DNA"/>
</dbReference>
<dbReference type="HOGENOM" id="CLU_025462_2_0_1"/>
<evidence type="ECO:0000313" key="2">
    <source>
        <dbReference type="EMBL" id="EOO02286.1"/>
    </source>
</evidence>
<dbReference type="InterPro" id="IPR021848">
    <property type="entry name" value="HODM_asu-like"/>
</dbReference>
<dbReference type="RefSeq" id="XP_007912939.1">
    <property type="nucleotide sequence ID" value="XM_007914748.1"/>
</dbReference>
<dbReference type="GeneID" id="19322397"/>
<gene>
    <name evidence="2" type="ORF">UCRPA7_2174</name>
</gene>